<dbReference type="PANTHER" id="PTHR12112">
    <property type="entry name" value="BNIP - RELATED"/>
    <property type="match status" value="1"/>
</dbReference>
<dbReference type="GO" id="GO:0005737">
    <property type="term" value="C:cytoplasm"/>
    <property type="evidence" value="ECO:0007669"/>
    <property type="project" value="TreeGrafter"/>
</dbReference>
<feature type="region of interest" description="Disordered" evidence="1">
    <location>
        <begin position="167"/>
        <end position="210"/>
    </location>
</feature>
<dbReference type="GeneTree" id="ENSGT00940000173665"/>
<sequence>MEEYLRRVQSRLGADASEDPIHAVLGGPEPDVDTVAATLCLALHLSQKETSGRVCLPVLCGRRCNTVLPRETVRYLRRVKISEGSLLWREDVDLVKLHHTRNLSLTLLRGGLLDSSEHHTLESSILRVVHHDGQQDTGDDGASSVVMTVAREILQEAAEHIRATLGETLGGEGGAGAPPGGSNGAMKEDTHKSPDMTRLTPTRRDGERER</sequence>
<dbReference type="Ensembl" id="ENSLCAT00010062526.1">
    <property type="protein sequence ID" value="ENSLCAP00010060874.1"/>
    <property type="gene ID" value="ENSLCAG00010028306.1"/>
</dbReference>
<organism evidence="2 3">
    <name type="scientific">Lates calcarifer</name>
    <name type="common">Barramundi</name>
    <name type="synonym">Holocentrus calcarifer</name>
    <dbReference type="NCBI Taxonomy" id="8187"/>
    <lineage>
        <taxon>Eukaryota</taxon>
        <taxon>Metazoa</taxon>
        <taxon>Chordata</taxon>
        <taxon>Craniata</taxon>
        <taxon>Vertebrata</taxon>
        <taxon>Euteleostomi</taxon>
        <taxon>Actinopterygii</taxon>
        <taxon>Neopterygii</taxon>
        <taxon>Teleostei</taxon>
        <taxon>Neoteleostei</taxon>
        <taxon>Acanthomorphata</taxon>
        <taxon>Carangaria</taxon>
        <taxon>Carangaria incertae sedis</taxon>
        <taxon>Centropomidae</taxon>
        <taxon>Lates</taxon>
    </lineage>
</organism>
<dbReference type="Proteomes" id="UP000314980">
    <property type="component" value="Unassembled WGS sequence"/>
</dbReference>
<name>A0A4W6GBS3_LATCA</name>
<accession>A0A4W6GBS3</accession>
<evidence type="ECO:0000256" key="1">
    <source>
        <dbReference type="SAM" id="MobiDB-lite"/>
    </source>
</evidence>
<dbReference type="InParanoid" id="A0A4W6GBS3"/>
<evidence type="ECO:0000313" key="2">
    <source>
        <dbReference type="Ensembl" id="ENSLCAP00010060874.1"/>
    </source>
</evidence>
<proteinExistence type="predicted"/>
<reference evidence="3" key="1">
    <citation type="submission" date="2015-09" db="EMBL/GenBank/DDBJ databases">
        <authorList>
            <person name="Sai Rama Sridatta P."/>
        </authorList>
    </citation>
    <scope>NUCLEOTIDE SEQUENCE [LARGE SCALE GENOMIC DNA]</scope>
</reference>
<dbReference type="AlphaFoldDB" id="A0A4W6GBS3"/>
<evidence type="ECO:0000313" key="3">
    <source>
        <dbReference type="Proteomes" id="UP000314980"/>
    </source>
</evidence>
<reference evidence="2" key="2">
    <citation type="submission" date="2025-08" db="UniProtKB">
        <authorList>
            <consortium name="Ensembl"/>
        </authorList>
    </citation>
    <scope>IDENTIFICATION</scope>
</reference>
<dbReference type="PANTHER" id="PTHR12112:SF49">
    <property type="entry name" value="DHHA2 DOMAIN-CONTAINING PROTEIN"/>
    <property type="match status" value="1"/>
</dbReference>
<feature type="compositionally biased region" description="Gly residues" evidence="1">
    <location>
        <begin position="168"/>
        <end position="183"/>
    </location>
</feature>
<dbReference type="Gene3D" id="3.90.1640.10">
    <property type="entry name" value="inorganic pyrophosphatase (n-terminal core)"/>
    <property type="match status" value="1"/>
</dbReference>
<keyword evidence="3" id="KW-1185">Reference proteome</keyword>
<feature type="compositionally biased region" description="Basic and acidic residues" evidence="1">
    <location>
        <begin position="186"/>
        <end position="195"/>
    </location>
</feature>
<protein>
    <submittedName>
        <fullName evidence="2">Uncharacterized protein</fullName>
    </submittedName>
</protein>
<reference evidence="2" key="3">
    <citation type="submission" date="2025-09" db="UniProtKB">
        <authorList>
            <consortium name="Ensembl"/>
        </authorList>
    </citation>
    <scope>IDENTIFICATION</scope>
</reference>
<dbReference type="STRING" id="8187.ENSLCAP00010060874"/>